<evidence type="ECO:0000313" key="4">
    <source>
        <dbReference type="Proteomes" id="UP000290189"/>
    </source>
</evidence>
<feature type="region of interest" description="Disordered" evidence="1">
    <location>
        <begin position="267"/>
        <end position="294"/>
    </location>
</feature>
<dbReference type="InterPro" id="IPR053356">
    <property type="entry name" value="Calcium-reg_actin-bundling"/>
</dbReference>
<dbReference type="InterPro" id="IPR040810">
    <property type="entry name" value="F_actin_bund_C"/>
</dbReference>
<dbReference type="GO" id="GO:0030046">
    <property type="term" value="P:parallel actin filament bundle assembly"/>
    <property type="evidence" value="ECO:0007669"/>
    <property type="project" value="TreeGrafter"/>
</dbReference>
<evidence type="ECO:0000313" key="3">
    <source>
        <dbReference type="EMBL" id="SPQ94530.1"/>
    </source>
</evidence>
<reference evidence="3 4" key="1">
    <citation type="submission" date="2018-03" db="EMBL/GenBank/DDBJ databases">
        <authorList>
            <person name="Fogelqvist J."/>
        </authorList>
    </citation>
    <scope>NUCLEOTIDE SEQUENCE [LARGE SCALE GENOMIC DNA]</scope>
</reference>
<dbReference type="PANTHER" id="PTHR37009">
    <property type="entry name" value="EF-HAND DOMAIN-CONTAINING PROTEIN"/>
    <property type="match status" value="1"/>
</dbReference>
<dbReference type="Pfam" id="PF18060">
    <property type="entry name" value="F_actin_bund_C"/>
    <property type="match status" value="1"/>
</dbReference>
<protein>
    <recommendedName>
        <fullName evidence="2">Calcium-regulated actin-bundling protein C-terminal domain-containing protein</fullName>
    </recommendedName>
</protein>
<evidence type="ECO:0000256" key="1">
    <source>
        <dbReference type="SAM" id="MobiDB-lite"/>
    </source>
</evidence>
<dbReference type="AlphaFoldDB" id="A0A3P3Y3G3"/>
<gene>
    <name evidence="3" type="ORF">PLBR_LOCUS1745</name>
</gene>
<feature type="compositionally biased region" description="Basic and acidic residues" evidence="1">
    <location>
        <begin position="7"/>
        <end position="18"/>
    </location>
</feature>
<dbReference type="GO" id="GO:0051015">
    <property type="term" value="F:actin filament binding"/>
    <property type="evidence" value="ECO:0007669"/>
    <property type="project" value="TreeGrafter"/>
</dbReference>
<sequence length="294" mass="32579">MPSHAMISDDKVGGDRQGTKASAAKPSNRMFTDKTFEEYAEQFAELTATDIDSQAEFFLKSFIFDLGDEWNAVNAIAKQFKEYIASKGFSSNDLDAGQAADFLQKNGQTRTALQRRAELSDIDLDKNDRICLTEYLLLHFKALILQAYFNRKQMAPTVDLSNNGIGLTGVGAMLLEELFTVPDGCDPAVTKAIEEFMAAQRKRNKAMKELADKAAQGGVKGMAAQNELRQMEAEDQTLTNKIELTLNAAKKRTAKYGGKEALLDAKQQEEEAKQQQIQNSRAKLAARAAQFENK</sequence>
<geneLocation type="mitochondrion" evidence="3"/>
<dbReference type="GO" id="GO:0051764">
    <property type="term" value="P:actin crosslink formation"/>
    <property type="evidence" value="ECO:0007669"/>
    <property type="project" value="TreeGrafter"/>
</dbReference>
<dbReference type="GO" id="GO:0030863">
    <property type="term" value="C:cortical cytoskeleton"/>
    <property type="evidence" value="ECO:0007669"/>
    <property type="project" value="TreeGrafter"/>
</dbReference>
<proteinExistence type="predicted"/>
<dbReference type="Proteomes" id="UP000290189">
    <property type="component" value="Unassembled WGS sequence"/>
</dbReference>
<feature type="region of interest" description="Disordered" evidence="1">
    <location>
        <begin position="1"/>
        <end position="27"/>
    </location>
</feature>
<accession>A0A3P3Y3G3</accession>
<dbReference type="PANTHER" id="PTHR37009:SF1">
    <property type="entry name" value="CALCIUM-REGULATED ACTIN-BUNDLING PROTEIN"/>
    <property type="match status" value="1"/>
</dbReference>
<name>A0A3P3Y3G3_PLABS</name>
<keyword evidence="3" id="KW-0496">Mitochondrion</keyword>
<dbReference type="EMBL" id="OVEO01000002">
    <property type="protein sequence ID" value="SPQ94530.1"/>
    <property type="molecule type" value="Genomic_DNA"/>
</dbReference>
<feature type="domain" description="Calcium-regulated actin-bundling protein C-terminal" evidence="2">
    <location>
        <begin position="190"/>
        <end position="275"/>
    </location>
</feature>
<evidence type="ECO:0000259" key="2">
    <source>
        <dbReference type="Pfam" id="PF18060"/>
    </source>
</evidence>
<organism evidence="3 4">
    <name type="scientific">Plasmodiophora brassicae</name>
    <name type="common">Clubroot disease agent</name>
    <dbReference type="NCBI Taxonomy" id="37360"/>
    <lineage>
        <taxon>Eukaryota</taxon>
        <taxon>Sar</taxon>
        <taxon>Rhizaria</taxon>
        <taxon>Endomyxa</taxon>
        <taxon>Phytomyxea</taxon>
        <taxon>Plasmodiophorida</taxon>
        <taxon>Plasmodiophoridae</taxon>
        <taxon>Plasmodiophora</taxon>
    </lineage>
</organism>